<evidence type="ECO:0000313" key="3">
    <source>
        <dbReference type="Proteomes" id="UP000076929"/>
    </source>
</evidence>
<proteinExistence type="predicted"/>
<organism evidence="2 3">
    <name type="scientific">Corynebacterium crudilactis</name>
    <dbReference type="NCBI Taxonomy" id="1652495"/>
    <lineage>
        <taxon>Bacteria</taxon>
        <taxon>Bacillati</taxon>
        <taxon>Actinomycetota</taxon>
        <taxon>Actinomycetes</taxon>
        <taxon>Mycobacteriales</taxon>
        <taxon>Corynebacteriaceae</taxon>
        <taxon>Corynebacterium</taxon>
    </lineage>
</organism>
<evidence type="ECO:0000256" key="1">
    <source>
        <dbReference type="SAM" id="MobiDB-lite"/>
    </source>
</evidence>
<feature type="region of interest" description="Disordered" evidence="1">
    <location>
        <begin position="1"/>
        <end position="21"/>
    </location>
</feature>
<protein>
    <submittedName>
        <fullName evidence="2">Uncharacterized protein</fullName>
    </submittedName>
</protein>
<gene>
    <name evidence="2" type="ORF">ccrud_14420</name>
</gene>
<geneLocation type="plasmid" evidence="2 3">
    <name>pCRULAC1</name>
</geneLocation>
<dbReference type="EMBL" id="CP015623">
    <property type="protein sequence ID" value="ANE05532.1"/>
    <property type="molecule type" value="Genomic_DNA"/>
</dbReference>
<dbReference type="AlphaFoldDB" id="A0A172QXU2"/>
<name>A0A172QXU2_9CORY</name>
<evidence type="ECO:0000313" key="2">
    <source>
        <dbReference type="EMBL" id="ANE05532.1"/>
    </source>
</evidence>
<sequence>MGERLRRQRNQGSEAGKKVGDGWVRTPADDLFLEMSTRLGVITVSQAHRYIYPTLKPETVRKRISMMEQAGLVKKIDTLAWAGVVVYPTVAGRRAVLDEDSPLLAMEPPSESTMLHRLLVTEEALKLVAQNVEIITEREARLYEMGMTPEKIEDRDVFLASKGVRRSVDGSRGVVPTHQSTEHGTVDRYLIVPTPGAESQYRIPDLFEVTAHGELRAIEIEITPKRPARFRAILAAYREACVGHNPVPHGVKKTLKETGPILRQLAGVRWIATDPVMAMLRGYPDGINPFSGKEDIGMVRPLWNSQIDTHLFFSHPSTWNLDRKAYPLSTAPLDVSHDPGLEYALHQAVLPANFRSTIREWRKWRKIWQQETANDTNPTDFTQWLRAPGTLARVQQMGGRTS</sequence>
<accession>A0A172QXU2</accession>
<keyword evidence="3" id="KW-1185">Reference proteome</keyword>
<dbReference type="Proteomes" id="UP000076929">
    <property type="component" value="Plasmid pCRULAC1"/>
</dbReference>
<dbReference type="KEGG" id="ccjz:ccrud_14420"/>
<keyword evidence="2" id="KW-0614">Plasmid</keyword>
<reference evidence="2 3" key="1">
    <citation type="submission" date="2016-05" db="EMBL/GenBank/DDBJ databases">
        <title>Complete genome sequence of Corynebacterium crudilactis, a new Corynebacterium species isolated from raw cow's milk.</title>
        <authorList>
            <person name="Christian R."/>
            <person name="Zimmermann J."/>
            <person name="Lipski A."/>
            <person name="Kalinowski J."/>
        </authorList>
    </citation>
    <scope>NUCLEOTIDE SEQUENCE [LARGE SCALE GENOMIC DNA]</scope>
    <source>
        <strain evidence="2 3">JZ16</strain>
        <plasmid evidence="2 3">pCRULAC1</plasmid>
    </source>
</reference>